<accession>A0A226F416</accession>
<reference evidence="2 3" key="1">
    <citation type="submission" date="2015-12" db="EMBL/GenBank/DDBJ databases">
        <title>The genome of Folsomia candida.</title>
        <authorList>
            <person name="Faddeeva A."/>
            <person name="Derks M.F."/>
            <person name="Anvar Y."/>
            <person name="Smit S."/>
            <person name="Van Straalen N."/>
            <person name="Roelofs D."/>
        </authorList>
    </citation>
    <scope>NUCLEOTIDE SEQUENCE [LARGE SCALE GENOMIC DNA]</scope>
    <source>
        <strain evidence="2 3">VU population</strain>
        <tissue evidence="2">Whole body</tissue>
    </source>
</reference>
<feature type="coiled-coil region" evidence="1">
    <location>
        <begin position="337"/>
        <end position="466"/>
    </location>
</feature>
<keyword evidence="3" id="KW-1185">Reference proteome</keyword>
<dbReference type="AlphaFoldDB" id="A0A226F416"/>
<keyword evidence="1" id="KW-0175">Coiled coil</keyword>
<name>A0A226F416_FOLCA</name>
<protein>
    <submittedName>
        <fullName evidence="2">Uncharacterized protein</fullName>
    </submittedName>
</protein>
<evidence type="ECO:0000313" key="3">
    <source>
        <dbReference type="Proteomes" id="UP000198287"/>
    </source>
</evidence>
<dbReference type="EMBL" id="LNIX01000001">
    <property type="protein sequence ID" value="OXA64174.1"/>
    <property type="molecule type" value="Genomic_DNA"/>
</dbReference>
<feature type="coiled-coil region" evidence="1">
    <location>
        <begin position="509"/>
        <end position="574"/>
    </location>
</feature>
<sequence length="719" mass="83515">MAFKQRIERLESDINLISTIRDILMSTNDDWLVSGTKKSKDRLHDPAQEEVEIPVRDSVREKTIKEGALNKNVETRKLTKASFAGPDEDLSDEGKRCRDIEESAKIVMIRLQKVEDDLRREKEVKRNLLEGTLEMKNQLQGYHSQIVEQENRIAGMQVQNNELTREINRLKDGRIHEVAEYQNKLIILKSDQEKLIKHNRELDDEVEILKACNSEHKSEIHKTQTNFTMQEGVLRNELHSSLEKITQLNEQKGNTEQKLQQIFQRFQLVKERLKSSNLKLKKQEQSFSIQLKEKEQRLKSLNLTLKQERINLSTKIDAATNLVSRTKSFILSLQNEKLVQENQAKKYVLDIRQLQQENASLEEKVEKLNRTASHQESFRERFWSLNQDNIEKTRHLEQERDKLKEQWKHDQGIIHELVKTRELLQQELINLNKNHEEKKTVVENKERELRDELKRLTDNLQILQKISEDQGKTIAKQRNELDVNSELRYKLELQLRETQETEKAVLLRLRDEEKSNGDLEQQISSLEHQLSILSKEVKEHDCEDHVEAKSVSKVNELQKKVSRLEREIVSKTEESNKSAAAARKAFTQITLMKESCDQKMTKMKNTTCNEILKIRQDYQQQDVQRSKKISDLESELGRARESFRQMQNAYFAKVQQLQTALSACVGLGQVSPGVGMSSQPPTMNLGFPFQQGFATGFAPSGSCGANFNVSNGFLGVPFL</sequence>
<evidence type="ECO:0000256" key="1">
    <source>
        <dbReference type="SAM" id="Coils"/>
    </source>
</evidence>
<dbReference type="OMA" id="EKERMIT"/>
<proteinExistence type="predicted"/>
<comment type="caution">
    <text evidence="2">The sequence shown here is derived from an EMBL/GenBank/DDBJ whole genome shotgun (WGS) entry which is preliminary data.</text>
</comment>
<dbReference type="Proteomes" id="UP000198287">
    <property type="component" value="Unassembled WGS sequence"/>
</dbReference>
<organism evidence="2 3">
    <name type="scientific">Folsomia candida</name>
    <name type="common">Springtail</name>
    <dbReference type="NCBI Taxonomy" id="158441"/>
    <lineage>
        <taxon>Eukaryota</taxon>
        <taxon>Metazoa</taxon>
        <taxon>Ecdysozoa</taxon>
        <taxon>Arthropoda</taxon>
        <taxon>Hexapoda</taxon>
        <taxon>Collembola</taxon>
        <taxon>Entomobryomorpha</taxon>
        <taxon>Isotomoidea</taxon>
        <taxon>Isotomidae</taxon>
        <taxon>Proisotominae</taxon>
        <taxon>Folsomia</taxon>
    </lineage>
</organism>
<dbReference type="STRING" id="158441.A0A226F416"/>
<dbReference type="OrthoDB" id="10682447at2759"/>
<gene>
    <name evidence="2" type="ORF">Fcan01_02924</name>
</gene>
<evidence type="ECO:0000313" key="2">
    <source>
        <dbReference type="EMBL" id="OXA64174.1"/>
    </source>
</evidence>
<feature type="coiled-coil region" evidence="1">
    <location>
        <begin position="111"/>
        <end position="173"/>
    </location>
</feature>